<protein>
    <submittedName>
        <fullName evidence="3">DMT family transporter</fullName>
    </submittedName>
</protein>
<dbReference type="PANTHER" id="PTHR40761">
    <property type="entry name" value="CONSERVED INTEGRAL MEMBRANE ALANINE VALINE AND LEUCINE RICH PROTEIN-RELATED"/>
    <property type="match status" value="1"/>
</dbReference>
<dbReference type="InterPro" id="IPR037185">
    <property type="entry name" value="EmrE-like"/>
</dbReference>
<keyword evidence="2" id="KW-0812">Transmembrane</keyword>
<reference evidence="3 4" key="1">
    <citation type="submission" date="2023-03" db="EMBL/GenBank/DDBJ databases">
        <title>Draft genome sequence of type strain Streptomyces ferralitis JCM 14344.</title>
        <authorList>
            <person name="Klaysubun C."/>
            <person name="Duangmal K."/>
        </authorList>
    </citation>
    <scope>NUCLEOTIDE SEQUENCE [LARGE SCALE GENOMIC DNA]</scope>
    <source>
        <strain evidence="3 4">JCM 14344</strain>
    </source>
</reference>
<feature type="transmembrane region" description="Helical" evidence="2">
    <location>
        <begin position="197"/>
        <end position="220"/>
    </location>
</feature>
<name>A0ABT5YUD8_9ACTN</name>
<feature type="transmembrane region" description="Helical" evidence="2">
    <location>
        <begin position="102"/>
        <end position="120"/>
    </location>
</feature>
<evidence type="ECO:0000256" key="1">
    <source>
        <dbReference type="SAM" id="MobiDB-lite"/>
    </source>
</evidence>
<dbReference type="Proteomes" id="UP001220022">
    <property type="component" value="Unassembled WGS sequence"/>
</dbReference>
<feature type="transmembrane region" description="Helical" evidence="2">
    <location>
        <begin position="164"/>
        <end position="185"/>
    </location>
</feature>
<comment type="caution">
    <text evidence="3">The sequence shown here is derived from an EMBL/GenBank/DDBJ whole genome shotgun (WGS) entry which is preliminary data.</text>
</comment>
<feature type="region of interest" description="Disordered" evidence="1">
    <location>
        <begin position="286"/>
        <end position="305"/>
    </location>
</feature>
<proteinExistence type="predicted"/>
<dbReference type="PANTHER" id="PTHR40761:SF1">
    <property type="entry name" value="CONSERVED INTEGRAL MEMBRANE ALANINE VALINE AND LEUCINE RICH PROTEIN-RELATED"/>
    <property type="match status" value="1"/>
</dbReference>
<evidence type="ECO:0000313" key="4">
    <source>
        <dbReference type="Proteomes" id="UP001220022"/>
    </source>
</evidence>
<evidence type="ECO:0000313" key="3">
    <source>
        <dbReference type="EMBL" id="MDF2255103.1"/>
    </source>
</evidence>
<feature type="transmembrane region" description="Helical" evidence="2">
    <location>
        <begin position="259"/>
        <end position="280"/>
    </location>
</feature>
<accession>A0ABT5YUD8</accession>
<sequence>MLTYVLAVLAACANAAASVLQRWASIGLPAQDSLSLRLIKGLLRRPVWFAGVLGVTAGFVLQAAALSVGELSVVEPILVFELPLTLILAARVFHAPLHRREWLSVGGMTLGLAVMLFSLAPSGGDPRAADWIVWSTGIGVNLAVVVAAVLWGRTGKVAPRAELGGRRAACLGAAAGCQFGLTAALMKGAVSESPHGIAAVCTSWQLYAMIAAGITAMFLLQSAMHAGRLLAAQPGLTLSDPLISVLWGVLAFHEQVRDGLWLLPALAGAAAVTVCVALLARSPLPGTEDRSAAPSRPGESASRGC</sequence>
<evidence type="ECO:0000256" key="2">
    <source>
        <dbReference type="SAM" id="Phobius"/>
    </source>
</evidence>
<dbReference type="Gene3D" id="1.10.3730.20">
    <property type="match status" value="1"/>
</dbReference>
<feature type="transmembrane region" description="Helical" evidence="2">
    <location>
        <begin position="132"/>
        <end position="152"/>
    </location>
</feature>
<gene>
    <name evidence="3" type="ORF">P2L57_04955</name>
</gene>
<dbReference type="EMBL" id="JARHTQ010000002">
    <property type="protein sequence ID" value="MDF2255103.1"/>
    <property type="molecule type" value="Genomic_DNA"/>
</dbReference>
<feature type="transmembrane region" description="Helical" evidence="2">
    <location>
        <begin position="71"/>
        <end position="90"/>
    </location>
</feature>
<keyword evidence="4" id="KW-1185">Reference proteome</keyword>
<feature type="transmembrane region" description="Helical" evidence="2">
    <location>
        <begin position="46"/>
        <end position="65"/>
    </location>
</feature>
<keyword evidence="2" id="KW-1133">Transmembrane helix</keyword>
<feature type="transmembrane region" description="Helical" evidence="2">
    <location>
        <begin position="6"/>
        <end position="25"/>
    </location>
</feature>
<keyword evidence="2" id="KW-0472">Membrane</keyword>
<dbReference type="NCBIfam" id="NF038012">
    <property type="entry name" value="DMT_1"/>
    <property type="match status" value="1"/>
</dbReference>
<dbReference type="SUPFAM" id="SSF103481">
    <property type="entry name" value="Multidrug resistance efflux transporter EmrE"/>
    <property type="match status" value="1"/>
</dbReference>
<organism evidence="3 4">
    <name type="scientific">Streptantibioticus ferralitis</name>
    <dbReference type="NCBI Taxonomy" id="236510"/>
    <lineage>
        <taxon>Bacteria</taxon>
        <taxon>Bacillati</taxon>
        <taxon>Actinomycetota</taxon>
        <taxon>Actinomycetes</taxon>
        <taxon>Kitasatosporales</taxon>
        <taxon>Streptomycetaceae</taxon>
        <taxon>Streptantibioticus</taxon>
    </lineage>
</organism>
<dbReference type="RefSeq" id="WP_275808795.1">
    <property type="nucleotide sequence ID" value="NZ_BAAANM010000012.1"/>
</dbReference>
<feature type="transmembrane region" description="Helical" evidence="2">
    <location>
        <begin position="232"/>
        <end position="253"/>
    </location>
</feature>